<dbReference type="InterPro" id="IPR036291">
    <property type="entry name" value="NAD(P)-bd_dom_sf"/>
</dbReference>
<proteinExistence type="inferred from homology"/>
<evidence type="ECO:0000256" key="1">
    <source>
        <dbReference type="ARBA" id="ARBA00009080"/>
    </source>
</evidence>
<sequence>MEPADTIYTNGKWFPANGSKRRKPMAVIGFIGLGNMGMPMARNLVQSGYLVYGFNRSKKKEEAFEELGGRKAESLSLIAEKADVIMTCLPEPKDVQDVLSELFEMGISGSHIIDFSTVSPALHKEMKEKAAREGVEYLDAPVSGGTAGAEAGTLAIMCGGEESAFEKARPLFDVLGATITHTGPAGSGTKVKLINQYMVGMHTAAVAEALHLADESGIDQKMLYDVLSQSFAQSKIFDRHYPDFIAAKREEPGFALSLLLKDLNLAGEMAGNAEVPLEAGRKVKEMFEDADQQGYGGKDMSAFYQYTSGKHS</sequence>
<dbReference type="InterPro" id="IPR013328">
    <property type="entry name" value="6PGD_dom2"/>
</dbReference>
<dbReference type="RefSeq" id="WP_380712324.1">
    <property type="nucleotide sequence ID" value="NZ_JBHUML010000002.1"/>
</dbReference>
<dbReference type="PROSITE" id="PS00895">
    <property type="entry name" value="3_HYDROXYISOBUT_DH"/>
    <property type="match status" value="1"/>
</dbReference>
<dbReference type="PANTHER" id="PTHR43060">
    <property type="entry name" value="3-HYDROXYISOBUTYRATE DEHYDROGENASE-LIKE 1, MITOCHONDRIAL-RELATED"/>
    <property type="match status" value="1"/>
</dbReference>
<evidence type="ECO:0000256" key="3">
    <source>
        <dbReference type="ARBA" id="ARBA00023027"/>
    </source>
</evidence>
<dbReference type="GO" id="GO:0016491">
    <property type="term" value="F:oxidoreductase activity"/>
    <property type="evidence" value="ECO:0007669"/>
    <property type="project" value="UniProtKB-KW"/>
</dbReference>
<accession>A0ABW5T2I2</accession>
<evidence type="ECO:0000259" key="4">
    <source>
        <dbReference type="Pfam" id="PF03446"/>
    </source>
</evidence>
<gene>
    <name evidence="6" type="ORF">ACFSUB_06260</name>
</gene>
<organism evidence="6 7">
    <name type="scientific">Salibacterium lacus</name>
    <dbReference type="NCBI Taxonomy" id="1898109"/>
    <lineage>
        <taxon>Bacteria</taxon>
        <taxon>Bacillati</taxon>
        <taxon>Bacillota</taxon>
        <taxon>Bacilli</taxon>
        <taxon>Bacillales</taxon>
        <taxon>Bacillaceae</taxon>
    </lineage>
</organism>
<evidence type="ECO:0000256" key="2">
    <source>
        <dbReference type="ARBA" id="ARBA00023002"/>
    </source>
</evidence>
<dbReference type="EC" id="1.1.-.-" evidence="6"/>
<feature type="domain" description="6-phosphogluconate dehydrogenase NADP-binding" evidence="4">
    <location>
        <begin position="28"/>
        <end position="183"/>
    </location>
</feature>
<evidence type="ECO:0000259" key="5">
    <source>
        <dbReference type="Pfam" id="PF14833"/>
    </source>
</evidence>
<dbReference type="PANTHER" id="PTHR43060:SF15">
    <property type="entry name" value="3-HYDROXYISOBUTYRATE DEHYDROGENASE-LIKE 1, MITOCHONDRIAL-RELATED"/>
    <property type="match status" value="1"/>
</dbReference>
<dbReference type="Pfam" id="PF03446">
    <property type="entry name" value="NAD_binding_2"/>
    <property type="match status" value="1"/>
</dbReference>
<dbReference type="Proteomes" id="UP001597520">
    <property type="component" value="Unassembled WGS sequence"/>
</dbReference>
<dbReference type="Gene3D" id="3.40.50.720">
    <property type="entry name" value="NAD(P)-binding Rossmann-like Domain"/>
    <property type="match status" value="1"/>
</dbReference>
<name>A0ABW5T2I2_9BACI</name>
<dbReference type="PIRSF" id="PIRSF000103">
    <property type="entry name" value="HIBADH"/>
    <property type="match status" value="1"/>
</dbReference>
<feature type="domain" description="3-hydroxyisobutyrate dehydrogenase-like NAD-binding" evidence="5">
    <location>
        <begin position="186"/>
        <end position="306"/>
    </location>
</feature>
<dbReference type="InterPro" id="IPR002204">
    <property type="entry name" value="3-OH-isobutyrate_DH-rel_CS"/>
</dbReference>
<dbReference type="Gene3D" id="1.10.1040.10">
    <property type="entry name" value="N-(1-d-carboxylethyl)-l-norvaline Dehydrogenase, domain 2"/>
    <property type="match status" value="1"/>
</dbReference>
<evidence type="ECO:0000313" key="6">
    <source>
        <dbReference type="EMBL" id="MFD2705065.1"/>
    </source>
</evidence>
<comment type="caution">
    <text evidence="6">The sequence shown here is derived from an EMBL/GenBank/DDBJ whole genome shotgun (WGS) entry which is preliminary data.</text>
</comment>
<dbReference type="SUPFAM" id="SSF48179">
    <property type="entry name" value="6-phosphogluconate dehydrogenase C-terminal domain-like"/>
    <property type="match status" value="1"/>
</dbReference>
<reference evidence="7" key="1">
    <citation type="journal article" date="2019" name="Int. J. Syst. Evol. Microbiol.">
        <title>The Global Catalogue of Microorganisms (GCM) 10K type strain sequencing project: providing services to taxonomists for standard genome sequencing and annotation.</title>
        <authorList>
            <consortium name="The Broad Institute Genomics Platform"/>
            <consortium name="The Broad Institute Genome Sequencing Center for Infectious Disease"/>
            <person name="Wu L."/>
            <person name="Ma J."/>
        </authorList>
    </citation>
    <scope>NUCLEOTIDE SEQUENCE [LARGE SCALE GENOMIC DNA]</scope>
    <source>
        <strain evidence="7">KCTC 33792</strain>
    </source>
</reference>
<dbReference type="InterPro" id="IPR006115">
    <property type="entry name" value="6PGDH_NADP-bd"/>
</dbReference>
<dbReference type="InterPro" id="IPR029154">
    <property type="entry name" value="HIBADH-like_NADP-bd"/>
</dbReference>
<keyword evidence="7" id="KW-1185">Reference proteome</keyword>
<dbReference type="InterPro" id="IPR015815">
    <property type="entry name" value="HIBADH-related"/>
</dbReference>
<keyword evidence="3" id="KW-0520">NAD</keyword>
<keyword evidence="2 6" id="KW-0560">Oxidoreductase</keyword>
<dbReference type="InterPro" id="IPR008927">
    <property type="entry name" value="6-PGluconate_DH-like_C_sf"/>
</dbReference>
<dbReference type="EMBL" id="JBHUML010000002">
    <property type="protein sequence ID" value="MFD2705065.1"/>
    <property type="molecule type" value="Genomic_DNA"/>
</dbReference>
<dbReference type="Pfam" id="PF14833">
    <property type="entry name" value="NAD_binding_11"/>
    <property type="match status" value="1"/>
</dbReference>
<evidence type="ECO:0000313" key="7">
    <source>
        <dbReference type="Proteomes" id="UP001597520"/>
    </source>
</evidence>
<comment type="similarity">
    <text evidence="1">Belongs to the HIBADH-related family.</text>
</comment>
<protein>
    <submittedName>
        <fullName evidence="6">NAD(P)-dependent oxidoreductase</fullName>
        <ecNumber evidence="6">1.1.-.-</ecNumber>
    </submittedName>
</protein>
<dbReference type="SUPFAM" id="SSF51735">
    <property type="entry name" value="NAD(P)-binding Rossmann-fold domains"/>
    <property type="match status" value="1"/>
</dbReference>